<dbReference type="GO" id="GO:0000978">
    <property type="term" value="F:RNA polymerase II cis-regulatory region sequence-specific DNA binding"/>
    <property type="evidence" value="ECO:0007669"/>
    <property type="project" value="TreeGrafter"/>
</dbReference>
<evidence type="ECO:0000259" key="9">
    <source>
        <dbReference type="PROSITE" id="PS50114"/>
    </source>
</evidence>
<evidence type="ECO:0000256" key="8">
    <source>
        <dbReference type="SAM" id="MobiDB-lite"/>
    </source>
</evidence>
<keyword evidence="4" id="KW-0862">Zinc</keyword>
<evidence type="ECO:0000256" key="1">
    <source>
        <dbReference type="ARBA" id="ARBA00004123"/>
    </source>
</evidence>
<dbReference type="InterPro" id="IPR013088">
    <property type="entry name" value="Znf_NHR/GATA"/>
</dbReference>
<dbReference type="SMART" id="SM00401">
    <property type="entry name" value="ZnF_GATA"/>
    <property type="match status" value="1"/>
</dbReference>
<dbReference type="PROSITE" id="PS50114">
    <property type="entry name" value="GATA_ZN_FINGER_2"/>
    <property type="match status" value="1"/>
</dbReference>
<keyword evidence="2" id="KW-0479">Metal-binding</keyword>
<reference evidence="11" key="1">
    <citation type="submission" date="2016-05" db="EMBL/GenBank/DDBJ databases">
        <title>Comparative genomics of biotechnologically important yeasts.</title>
        <authorList>
            <consortium name="DOE Joint Genome Institute"/>
            <person name="Riley R."/>
            <person name="Haridas S."/>
            <person name="Wolfe K.H."/>
            <person name="Lopes M.R."/>
            <person name="Hittinger C.T."/>
            <person name="Goker M."/>
            <person name="Salamov A."/>
            <person name="Wisecaver J."/>
            <person name="Long T.M."/>
            <person name="Aerts A.L."/>
            <person name="Barry K."/>
            <person name="Choi C."/>
            <person name="Clum A."/>
            <person name="Coughlan A.Y."/>
            <person name="Deshpande S."/>
            <person name="Douglass A.P."/>
            <person name="Hanson S.J."/>
            <person name="Klenk H.-P."/>
            <person name="Labutti K."/>
            <person name="Lapidus A."/>
            <person name="Lindquist E."/>
            <person name="Lipzen A."/>
            <person name="Meier-Kolthoff J.P."/>
            <person name="Ohm R.A."/>
            <person name="Otillar R.P."/>
            <person name="Pangilinan J."/>
            <person name="Peng Y."/>
            <person name="Rokas A."/>
            <person name="Rosa C.A."/>
            <person name="Scheuner C."/>
            <person name="Sibirny A.A."/>
            <person name="Slot J.C."/>
            <person name="Stielow J.B."/>
            <person name="Sun H."/>
            <person name="Kurtzman C.P."/>
            <person name="Blackwell M."/>
            <person name="Grigoriev I.V."/>
            <person name="Jeffries T.W."/>
        </authorList>
    </citation>
    <scope>NUCLEOTIDE SEQUENCE [LARGE SCALE GENOMIC DNA]</scope>
    <source>
        <strain evidence="11">NRRL Y-12698</strain>
    </source>
</reference>
<dbReference type="STRING" id="984486.A0A1E3QWA1"/>
<dbReference type="FunFam" id="3.30.50.10:FF:000007">
    <property type="entry name" value="Nitrogen regulatory AreA, N-terminal"/>
    <property type="match status" value="1"/>
</dbReference>
<feature type="coiled-coil region" evidence="7">
    <location>
        <begin position="401"/>
        <end position="438"/>
    </location>
</feature>
<dbReference type="PANTHER" id="PTHR10071:SF281">
    <property type="entry name" value="BOX A-BINDING FACTOR-RELATED"/>
    <property type="match status" value="1"/>
</dbReference>
<proteinExistence type="predicted"/>
<dbReference type="OrthoDB" id="515401at2759"/>
<keyword evidence="5" id="KW-0539">Nucleus</keyword>
<dbReference type="GO" id="GO:0045944">
    <property type="term" value="P:positive regulation of transcription by RNA polymerase II"/>
    <property type="evidence" value="ECO:0007669"/>
    <property type="project" value="TreeGrafter"/>
</dbReference>
<dbReference type="Gene3D" id="3.30.50.10">
    <property type="entry name" value="Erythroid Transcription Factor GATA-1, subunit A"/>
    <property type="match status" value="1"/>
</dbReference>
<evidence type="ECO:0000256" key="3">
    <source>
        <dbReference type="ARBA" id="ARBA00022771"/>
    </source>
</evidence>
<feature type="region of interest" description="Disordered" evidence="8">
    <location>
        <begin position="461"/>
        <end position="506"/>
    </location>
</feature>
<dbReference type="Pfam" id="PF00320">
    <property type="entry name" value="GATA"/>
    <property type="match status" value="1"/>
</dbReference>
<dbReference type="CDD" id="cd00202">
    <property type="entry name" value="ZnF_GATA"/>
    <property type="match status" value="1"/>
</dbReference>
<evidence type="ECO:0000313" key="11">
    <source>
        <dbReference type="Proteomes" id="UP000094336"/>
    </source>
</evidence>
<feature type="compositionally biased region" description="Basic and acidic residues" evidence="8">
    <location>
        <begin position="164"/>
        <end position="175"/>
    </location>
</feature>
<comment type="subcellular location">
    <subcellularLocation>
        <location evidence="1">Nucleus</location>
    </subcellularLocation>
</comment>
<dbReference type="PRINTS" id="PR00619">
    <property type="entry name" value="GATAZNFINGER"/>
</dbReference>
<dbReference type="Proteomes" id="UP000094336">
    <property type="component" value="Unassembled WGS sequence"/>
</dbReference>
<gene>
    <name evidence="10" type="ORF">BABINDRAFT_160639</name>
</gene>
<dbReference type="PANTHER" id="PTHR10071">
    <property type="entry name" value="TRANSCRIPTION FACTOR GATA FAMILY MEMBER"/>
    <property type="match status" value="1"/>
</dbReference>
<evidence type="ECO:0000256" key="6">
    <source>
        <dbReference type="PROSITE-ProRule" id="PRU00094"/>
    </source>
</evidence>
<feature type="region of interest" description="Disordered" evidence="8">
    <location>
        <begin position="37"/>
        <end position="65"/>
    </location>
</feature>
<dbReference type="SUPFAM" id="SSF57716">
    <property type="entry name" value="Glucocorticoid receptor-like (DNA-binding domain)"/>
    <property type="match status" value="1"/>
</dbReference>
<accession>A0A1E3QWA1</accession>
<dbReference type="GeneID" id="30146206"/>
<dbReference type="InterPro" id="IPR000679">
    <property type="entry name" value="Znf_GATA"/>
</dbReference>
<keyword evidence="3 6" id="KW-0863">Zinc-finger</keyword>
<protein>
    <recommendedName>
        <fullName evidence="9">GATA-type domain-containing protein</fullName>
    </recommendedName>
</protein>
<keyword evidence="11" id="KW-1185">Reference proteome</keyword>
<feature type="region of interest" description="Disordered" evidence="8">
    <location>
        <begin position="107"/>
        <end position="185"/>
    </location>
</feature>
<dbReference type="GO" id="GO:0000981">
    <property type="term" value="F:DNA-binding transcription factor activity, RNA polymerase II-specific"/>
    <property type="evidence" value="ECO:0007669"/>
    <property type="project" value="TreeGrafter"/>
</dbReference>
<dbReference type="PROSITE" id="PS00344">
    <property type="entry name" value="GATA_ZN_FINGER_1"/>
    <property type="match status" value="1"/>
</dbReference>
<dbReference type="GO" id="GO:0000122">
    <property type="term" value="P:negative regulation of transcription by RNA polymerase II"/>
    <property type="evidence" value="ECO:0007669"/>
    <property type="project" value="TreeGrafter"/>
</dbReference>
<evidence type="ECO:0000256" key="2">
    <source>
        <dbReference type="ARBA" id="ARBA00022723"/>
    </source>
</evidence>
<dbReference type="GO" id="GO:0008270">
    <property type="term" value="F:zinc ion binding"/>
    <property type="evidence" value="ECO:0007669"/>
    <property type="project" value="UniProtKB-KW"/>
</dbReference>
<sequence length="506" mass="53523">MSESAPVQTVKQEMPPLMPVAAFDLRASSLAAPLSPAVGTPVHPNAKSTTSTQNGTTTTKSSISQPVCRNCKTQTTPLWRRDETGQVLCNACGLFLKLHGRPRPISLKTDVIKSRNRVKNPSNRSSPNTPELKAKEAPAAKPQSSAARPAAAPGKFSPKQYRPKPKESSPDDATRVHPVHGSPWFAQAHPHFQSQQVPLGYPSSTPAQFAPNLKAITSPLLLASAGPHFQPLHAQHSATNALAHVAAGALENLNGKNTNQTPSSALQAMMEPHTVLPHLAMMGSAPPKLPALVAAASVDTASSVVSSPLFGPQYSLNNLSSFSLNGPVPSLPSLKPMVGRNVTATTIHHHHDEPSSNQLSSILGISPAARPSLAAALRSGSALPPPHSASTDDTVLLRTRISELELVNDLYKSRIAELERSEQQARANAEQLRQQVEELKVPTVLTAPKVWTEFSGPIAGALQDNSPASPAAEVNSPAAVATPEEKIHRLGEAESGQSPKRARVEV</sequence>
<dbReference type="AlphaFoldDB" id="A0A1E3QWA1"/>
<organism evidence="10 11">
    <name type="scientific">Babjeviella inositovora NRRL Y-12698</name>
    <dbReference type="NCBI Taxonomy" id="984486"/>
    <lineage>
        <taxon>Eukaryota</taxon>
        <taxon>Fungi</taxon>
        <taxon>Dikarya</taxon>
        <taxon>Ascomycota</taxon>
        <taxon>Saccharomycotina</taxon>
        <taxon>Pichiomycetes</taxon>
        <taxon>Serinales incertae sedis</taxon>
        <taxon>Babjeviella</taxon>
    </lineage>
</organism>
<feature type="compositionally biased region" description="Basic and acidic residues" evidence="8">
    <location>
        <begin position="483"/>
        <end position="492"/>
    </location>
</feature>
<dbReference type="Pfam" id="PF25026">
    <property type="entry name" value="Asd-4"/>
    <property type="match status" value="1"/>
</dbReference>
<dbReference type="GO" id="GO:0005634">
    <property type="term" value="C:nucleus"/>
    <property type="evidence" value="ECO:0007669"/>
    <property type="project" value="UniProtKB-SubCell"/>
</dbReference>
<evidence type="ECO:0000256" key="5">
    <source>
        <dbReference type="ARBA" id="ARBA00023242"/>
    </source>
</evidence>
<dbReference type="RefSeq" id="XP_018986595.1">
    <property type="nucleotide sequence ID" value="XM_019128353.1"/>
</dbReference>
<feature type="compositionally biased region" description="Low complexity" evidence="8">
    <location>
        <begin position="48"/>
        <end position="62"/>
    </location>
</feature>
<dbReference type="InterPro" id="IPR056998">
    <property type="entry name" value="Asd-4/GZF3_helical"/>
</dbReference>
<feature type="compositionally biased region" description="Low complexity" evidence="8">
    <location>
        <begin position="139"/>
        <end position="155"/>
    </location>
</feature>
<feature type="domain" description="GATA-type" evidence="9">
    <location>
        <begin position="68"/>
        <end position="115"/>
    </location>
</feature>
<dbReference type="InterPro" id="IPR039355">
    <property type="entry name" value="Transcription_factor_GATA"/>
</dbReference>
<evidence type="ECO:0000256" key="4">
    <source>
        <dbReference type="ARBA" id="ARBA00022833"/>
    </source>
</evidence>
<name>A0A1E3QWA1_9ASCO</name>
<evidence type="ECO:0000313" key="10">
    <source>
        <dbReference type="EMBL" id="ODQ81267.1"/>
    </source>
</evidence>
<feature type="compositionally biased region" description="Polar residues" evidence="8">
    <location>
        <begin position="119"/>
        <end position="129"/>
    </location>
</feature>
<dbReference type="EMBL" id="KV454428">
    <property type="protein sequence ID" value="ODQ81267.1"/>
    <property type="molecule type" value="Genomic_DNA"/>
</dbReference>
<evidence type="ECO:0000256" key="7">
    <source>
        <dbReference type="SAM" id="Coils"/>
    </source>
</evidence>
<keyword evidence="7" id="KW-0175">Coiled coil</keyword>